<evidence type="ECO:0000256" key="4">
    <source>
        <dbReference type="ARBA" id="ARBA00038969"/>
    </source>
</evidence>
<keyword evidence="3" id="KW-0560">Oxidoreductase</keyword>
<dbReference type="PANTHER" id="PTHR30041:SF5">
    <property type="entry name" value="ARSENATE REDUCTASE-RELATED"/>
    <property type="match status" value="1"/>
</dbReference>
<dbReference type="RefSeq" id="WP_114349994.1">
    <property type="nucleotide sequence ID" value="NZ_QPJL01000016.1"/>
</dbReference>
<dbReference type="InterPro" id="IPR006660">
    <property type="entry name" value="Arsenate_reductase-like"/>
</dbReference>
<dbReference type="GO" id="GO:0046685">
    <property type="term" value="P:response to arsenic-containing substance"/>
    <property type="evidence" value="ECO:0007669"/>
    <property type="project" value="UniProtKB-KW"/>
</dbReference>
<proteinExistence type="inferred from homology"/>
<organism evidence="7 8">
    <name type="scientific">Paracoccus lutimaris</name>
    <dbReference type="NCBI Taxonomy" id="1490030"/>
    <lineage>
        <taxon>Bacteria</taxon>
        <taxon>Pseudomonadati</taxon>
        <taxon>Pseudomonadota</taxon>
        <taxon>Alphaproteobacteria</taxon>
        <taxon>Rhodobacterales</taxon>
        <taxon>Paracoccaceae</taxon>
        <taxon>Paracoccus</taxon>
    </lineage>
</organism>
<evidence type="ECO:0000256" key="6">
    <source>
        <dbReference type="PROSITE-ProRule" id="PRU01282"/>
    </source>
</evidence>
<dbReference type="AlphaFoldDB" id="A0A368YN14"/>
<gene>
    <name evidence="7" type="ORF">DFP89_1163</name>
</gene>
<keyword evidence="2" id="KW-0059">Arsenical resistance</keyword>
<dbReference type="SUPFAM" id="SSF52833">
    <property type="entry name" value="Thioredoxin-like"/>
    <property type="match status" value="1"/>
</dbReference>
<dbReference type="Gene3D" id="3.40.30.10">
    <property type="entry name" value="Glutaredoxin"/>
    <property type="match status" value="1"/>
</dbReference>
<dbReference type="EC" id="1.20.4.1" evidence="4"/>
<dbReference type="GO" id="GO:0008794">
    <property type="term" value="F:arsenate reductase (glutaredoxin) activity"/>
    <property type="evidence" value="ECO:0007669"/>
    <property type="project" value="UniProtKB-EC"/>
</dbReference>
<dbReference type="InterPro" id="IPR036249">
    <property type="entry name" value="Thioredoxin-like_sf"/>
</dbReference>
<dbReference type="EMBL" id="QPJL01000016">
    <property type="protein sequence ID" value="RCW80999.1"/>
    <property type="molecule type" value="Genomic_DNA"/>
</dbReference>
<evidence type="ECO:0000256" key="5">
    <source>
        <dbReference type="ARBA" id="ARBA00039879"/>
    </source>
</evidence>
<reference evidence="7 8" key="1">
    <citation type="submission" date="2018-07" db="EMBL/GenBank/DDBJ databases">
        <title>Genomic Encyclopedia of Type Strains, Phase III (KMG-III): the genomes of soil and plant-associated and newly described type strains.</title>
        <authorList>
            <person name="Whitman W."/>
        </authorList>
    </citation>
    <scope>NUCLEOTIDE SEQUENCE [LARGE SCALE GENOMIC DNA]</scope>
    <source>
        <strain evidence="7 8">CECT 8525</strain>
    </source>
</reference>
<evidence type="ECO:0000256" key="3">
    <source>
        <dbReference type="ARBA" id="ARBA00023002"/>
    </source>
</evidence>
<evidence type="ECO:0000256" key="1">
    <source>
        <dbReference type="ARBA" id="ARBA00007198"/>
    </source>
</evidence>
<dbReference type="PROSITE" id="PS51353">
    <property type="entry name" value="ARSC"/>
    <property type="match status" value="1"/>
</dbReference>
<evidence type="ECO:0000313" key="8">
    <source>
        <dbReference type="Proteomes" id="UP000253345"/>
    </source>
</evidence>
<comment type="similarity">
    <text evidence="1 6">Belongs to the ArsC family.</text>
</comment>
<evidence type="ECO:0000313" key="7">
    <source>
        <dbReference type="EMBL" id="RCW80999.1"/>
    </source>
</evidence>
<sequence>MITIYHKTTCSTSRKVLQMIREAGFDPQVIDYMATGWTRAQLLGLLAAADLTPAQALRVKGTDAAARGLIGADGDTILAAMVENPILVERPIVCGPGGVRLCRPVELVAETFAR</sequence>
<dbReference type="Pfam" id="PF03960">
    <property type="entry name" value="ArsC"/>
    <property type="match status" value="1"/>
</dbReference>
<comment type="caution">
    <text evidence="7">The sequence shown here is derived from an EMBL/GenBank/DDBJ whole genome shotgun (WGS) entry which is preliminary data.</text>
</comment>
<evidence type="ECO:0000256" key="2">
    <source>
        <dbReference type="ARBA" id="ARBA00022849"/>
    </source>
</evidence>
<accession>A0A368YN14</accession>
<dbReference type="InterPro" id="IPR006659">
    <property type="entry name" value="Arsenate_reductase"/>
</dbReference>
<dbReference type="CDD" id="cd03034">
    <property type="entry name" value="ArsC_ArsC"/>
    <property type="match status" value="1"/>
</dbReference>
<dbReference type="OrthoDB" id="9790554at2"/>
<protein>
    <recommendedName>
        <fullName evidence="5">Arsenate reductase</fullName>
        <ecNumber evidence="4">1.20.4.1</ecNumber>
    </recommendedName>
</protein>
<keyword evidence="8" id="KW-1185">Reference proteome</keyword>
<name>A0A368YN14_9RHOB</name>
<dbReference type="Proteomes" id="UP000253345">
    <property type="component" value="Unassembled WGS sequence"/>
</dbReference>
<dbReference type="PANTHER" id="PTHR30041">
    <property type="entry name" value="ARSENATE REDUCTASE"/>
    <property type="match status" value="1"/>
</dbReference>